<name>A0A5J4PXM9_9ZZZZ</name>
<accession>A0A5J4PXM9</accession>
<reference evidence="1" key="1">
    <citation type="submission" date="2019-03" db="EMBL/GenBank/DDBJ databases">
        <title>Single cell metagenomics reveals metabolic interactions within the superorganism composed of flagellate Streblomastix strix and complex community of Bacteroidetes bacteria on its surface.</title>
        <authorList>
            <person name="Treitli S.C."/>
            <person name="Kolisko M."/>
            <person name="Husnik F."/>
            <person name="Keeling P."/>
            <person name="Hampl V."/>
        </authorList>
    </citation>
    <scope>NUCLEOTIDE SEQUENCE</scope>
    <source>
        <strain evidence="1">STM</strain>
    </source>
</reference>
<evidence type="ECO:0000313" key="1">
    <source>
        <dbReference type="EMBL" id="KAA6313384.1"/>
    </source>
</evidence>
<sequence length="58" mass="6796">FNSNCCLKERLNAKERCEGIGVFFTTKITFFIYIHDIMAGGTPKWSNPNEREVRLRRS</sequence>
<protein>
    <submittedName>
        <fullName evidence="1">Uncharacterized protein</fullName>
    </submittedName>
</protein>
<comment type="caution">
    <text evidence="1">The sequence shown here is derived from an EMBL/GenBank/DDBJ whole genome shotgun (WGS) entry which is preliminary data.</text>
</comment>
<dbReference type="EMBL" id="SNRY01006086">
    <property type="protein sequence ID" value="KAA6313384.1"/>
    <property type="molecule type" value="Genomic_DNA"/>
</dbReference>
<gene>
    <name evidence="1" type="ORF">EZS27_035834</name>
</gene>
<proteinExistence type="predicted"/>
<feature type="non-terminal residue" evidence="1">
    <location>
        <position position="1"/>
    </location>
</feature>
<organism evidence="1">
    <name type="scientific">termite gut metagenome</name>
    <dbReference type="NCBI Taxonomy" id="433724"/>
    <lineage>
        <taxon>unclassified sequences</taxon>
        <taxon>metagenomes</taxon>
        <taxon>organismal metagenomes</taxon>
    </lineage>
</organism>
<dbReference type="AlphaFoldDB" id="A0A5J4PXM9"/>